<dbReference type="Pfam" id="PF02604">
    <property type="entry name" value="PhdYeFM_antitox"/>
    <property type="match status" value="1"/>
</dbReference>
<dbReference type="AlphaFoldDB" id="A0A1T5BJR0"/>
<comment type="similarity">
    <text evidence="1 2">Belongs to the phD/YefM antitoxin family.</text>
</comment>
<dbReference type="RefSeq" id="WP_013360944.1">
    <property type="nucleotide sequence ID" value="NZ_DAMCMJ010000005.1"/>
</dbReference>
<evidence type="ECO:0000256" key="1">
    <source>
        <dbReference type="ARBA" id="ARBA00009981"/>
    </source>
</evidence>
<dbReference type="SUPFAM" id="SSF143120">
    <property type="entry name" value="YefM-like"/>
    <property type="match status" value="1"/>
</dbReference>
<dbReference type="Gene3D" id="3.40.1620.10">
    <property type="entry name" value="YefM-like domain"/>
    <property type="match status" value="1"/>
</dbReference>
<organism evidence="3 4">
    <name type="scientific">Acetoanaerobium noterae</name>
    <dbReference type="NCBI Taxonomy" id="745369"/>
    <lineage>
        <taxon>Bacteria</taxon>
        <taxon>Bacillati</taxon>
        <taxon>Bacillota</taxon>
        <taxon>Clostridia</taxon>
        <taxon>Peptostreptococcales</taxon>
        <taxon>Filifactoraceae</taxon>
        <taxon>Acetoanaerobium</taxon>
    </lineage>
</organism>
<dbReference type="EMBL" id="FUYN01000003">
    <property type="protein sequence ID" value="SKB47476.1"/>
    <property type="molecule type" value="Genomic_DNA"/>
</dbReference>
<comment type="function">
    <text evidence="2">Antitoxin component of a type II toxin-antitoxin (TA) system.</text>
</comment>
<dbReference type="Proteomes" id="UP000243406">
    <property type="component" value="Unassembled WGS sequence"/>
</dbReference>
<protein>
    <recommendedName>
        <fullName evidence="2">Antitoxin</fullName>
    </recommendedName>
</protein>
<sequence length="82" mass="9424">MINTNVTNFRKNLFNILEQTIKYNEPVNISTKDGNAVIISEEDYNGLMETLYLCSIPNMREKIMSSINTSVDECVAEDEVDW</sequence>
<proteinExistence type="inferred from homology"/>
<reference evidence="4" key="1">
    <citation type="submission" date="2017-02" db="EMBL/GenBank/DDBJ databases">
        <authorList>
            <person name="Varghese N."/>
            <person name="Submissions S."/>
        </authorList>
    </citation>
    <scope>NUCLEOTIDE SEQUENCE [LARGE SCALE GENOMIC DNA]</scope>
    <source>
        <strain evidence="4">ATCC 35199</strain>
    </source>
</reference>
<gene>
    <name evidence="3" type="ORF">SAMN02745120_1672</name>
</gene>
<name>A0A1T5BJR0_9FIRM</name>
<evidence type="ECO:0000256" key="2">
    <source>
        <dbReference type="RuleBase" id="RU362080"/>
    </source>
</evidence>
<keyword evidence="4" id="KW-1185">Reference proteome</keyword>
<evidence type="ECO:0000313" key="4">
    <source>
        <dbReference type="Proteomes" id="UP000243406"/>
    </source>
</evidence>
<dbReference type="InterPro" id="IPR006442">
    <property type="entry name" value="Antitoxin_Phd/YefM"/>
</dbReference>
<accession>A0A1T5BJR0</accession>
<dbReference type="OrthoDB" id="9802003at2"/>
<dbReference type="InterPro" id="IPR036165">
    <property type="entry name" value="YefM-like_sf"/>
</dbReference>
<evidence type="ECO:0000313" key="3">
    <source>
        <dbReference type="EMBL" id="SKB47476.1"/>
    </source>
</evidence>